<gene>
    <name evidence="5" type="ORF">SSX86_032069</name>
</gene>
<feature type="region of interest" description="Disordered" evidence="4">
    <location>
        <begin position="147"/>
        <end position="171"/>
    </location>
</feature>
<feature type="region of interest" description="Disordered" evidence="4">
    <location>
        <begin position="221"/>
        <end position="241"/>
    </location>
</feature>
<comment type="similarity">
    <text evidence="3">Belongs to the GRAS family.</text>
</comment>
<feature type="region of interest" description="Leucine repeat II (LRII)" evidence="3">
    <location>
        <begin position="488"/>
        <end position="520"/>
    </location>
</feature>
<dbReference type="PROSITE" id="PS50985">
    <property type="entry name" value="GRAS"/>
    <property type="match status" value="1"/>
</dbReference>
<evidence type="ECO:0000313" key="6">
    <source>
        <dbReference type="Proteomes" id="UP001408789"/>
    </source>
</evidence>
<dbReference type="InterPro" id="IPR005202">
    <property type="entry name" value="TF_GRAS"/>
</dbReference>
<dbReference type="AlphaFoldDB" id="A0AAP0C3C7"/>
<proteinExistence type="inferred from homology"/>
<name>A0AAP0C3C7_9ASTR</name>
<dbReference type="EMBL" id="JBCNJP010009147">
    <property type="protein sequence ID" value="KAK9048964.1"/>
    <property type="molecule type" value="Genomic_DNA"/>
</dbReference>
<dbReference type="Proteomes" id="UP001408789">
    <property type="component" value="Unassembled WGS sequence"/>
</dbReference>
<organism evidence="5 6">
    <name type="scientific">Deinandra increscens subsp. villosa</name>
    <dbReference type="NCBI Taxonomy" id="3103831"/>
    <lineage>
        <taxon>Eukaryota</taxon>
        <taxon>Viridiplantae</taxon>
        <taxon>Streptophyta</taxon>
        <taxon>Embryophyta</taxon>
        <taxon>Tracheophyta</taxon>
        <taxon>Spermatophyta</taxon>
        <taxon>Magnoliopsida</taxon>
        <taxon>eudicotyledons</taxon>
        <taxon>Gunneridae</taxon>
        <taxon>Pentapetalae</taxon>
        <taxon>asterids</taxon>
        <taxon>campanulids</taxon>
        <taxon>Asterales</taxon>
        <taxon>Asteraceae</taxon>
        <taxon>Asteroideae</taxon>
        <taxon>Heliantheae alliance</taxon>
        <taxon>Madieae</taxon>
        <taxon>Madiinae</taxon>
        <taxon>Deinandra</taxon>
    </lineage>
</organism>
<dbReference type="Pfam" id="PF03514">
    <property type="entry name" value="GRAS"/>
    <property type="match status" value="1"/>
</dbReference>
<comment type="caution">
    <text evidence="5">The sequence shown here is derived from an EMBL/GenBank/DDBJ whole genome shotgun (WGS) entry which is preliminary data.</text>
</comment>
<feature type="compositionally biased region" description="Basic residues" evidence="4">
    <location>
        <begin position="308"/>
        <end position="322"/>
    </location>
</feature>
<keyword evidence="2" id="KW-0804">Transcription</keyword>
<evidence type="ECO:0000256" key="4">
    <source>
        <dbReference type="SAM" id="MobiDB-lite"/>
    </source>
</evidence>
<comment type="caution">
    <text evidence="3">Lacks conserved residue(s) required for the propagation of feature annotation.</text>
</comment>
<evidence type="ECO:0000256" key="2">
    <source>
        <dbReference type="ARBA" id="ARBA00023163"/>
    </source>
</evidence>
<evidence type="ECO:0000313" key="5">
    <source>
        <dbReference type="EMBL" id="KAK9048964.1"/>
    </source>
</evidence>
<feature type="region of interest" description="VHIID" evidence="3">
    <location>
        <begin position="407"/>
        <end position="472"/>
    </location>
</feature>
<evidence type="ECO:0000256" key="1">
    <source>
        <dbReference type="ARBA" id="ARBA00023015"/>
    </source>
</evidence>
<feature type="region of interest" description="Leucine repeat I (LRI)" evidence="3">
    <location>
        <begin position="328"/>
        <end position="388"/>
    </location>
</feature>
<evidence type="ECO:0008006" key="7">
    <source>
        <dbReference type="Google" id="ProtNLM"/>
    </source>
</evidence>
<reference evidence="5 6" key="1">
    <citation type="submission" date="2024-04" db="EMBL/GenBank/DDBJ databases">
        <title>The reference genome of an endangered Asteraceae, Deinandra increscens subsp. villosa, native to the Central Coast of California.</title>
        <authorList>
            <person name="Guilliams M."/>
            <person name="Hasenstab-Lehman K."/>
            <person name="Meyer R."/>
            <person name="Mcevoy S."/>
        </authorList>
    </citation>
    <scope>NUCLEOTIDE SEQUENCE [LARGE SCALE GENOMIC DNA]</scope>
    <source>
        <tissue evidence="5">Leaf</tissue>
    </source>
</reference>
<keyword evidence="6" id="KW-1185">Reference proteome</keyword>
<accession>A0AAP0C3C7</accession>
<feature type="compositionally biased region" description="Low complexity" evidence="4">
    <location>
        <begin position="154"/>
        <end position="165"/>
    </location>
</feature>
<keyword evidence="1" id="KW-0805">Transcription regulation</keyword>
<feature type="region of interest" description="Disordered" evidence="4">
    <location>
        <begin position="296"/>
        <end position="322"/>
    </location>
</feature>
<evidence type="ECO:0000256" key="3">
    <source>
        <dbReference type="PROSITE-ProRule" id="PRU01191"/>
    </source>
</evidence>
<protein>
    <recommendedName>
        <fullName evidence="7">Scarecrow-like protein 9</fullName>
    </recommendedName>
</protein>
<feature type="region of interest" description="SAW" evidence="3">
    <location>
        <begin position="626"/>
        <end position="700"/>
    </location>
</feature>
<sequence length="702" mass="79918">MDPRIGRFNTSMNHRNGIQFTNQPINIPDEKPLIDRSFSVYDPANLHQNFHNFRGLHFDPPTNSNSPSPIVSSELHEDCDLSDAILGYINQVLMEEDMEDKSCVLYESLDLQAAEKSFYDVIGKKYPPSPSFDEGLFSVDQFIQSPHDSSSSLNHNNNNNNNNNNTFFHEDESPVSYVTENSFVTSEMMMKFNKGFEEANKLLPIENNNLLTDFDLREVPDGSNESRVRKSPNWNCEGEDGNQRSVKQAAIYHETTMRSVEIDLMLLCSMGDGDVALRLLRNKLRTETSKDRFKDCVPQSLMNGNGKGKGKGKGKTRGKKARNKKEVIDLRTLLVTCAQAVAADDRRNASELLKQIRQHASPFGDGNQRLAHCFANGLEARLAGTGSQIHRGLVSKKTSAADYIRAYYLYIGSSPFRKISNFASNRTIMDMAETAPRIHVIDFGILYGFQWPTFIQRISQRKGGPPRLRLTGIEFPQPGFKPAETIEETGARLKLYAKQFNVPFEYTAIANRWENVRVEDLKLDENEFLVVNCMYRSKNLLDETVGVHSARSVVLDLIKKISPNIFIHGILNGSYNAPFFLTRFKEALFHFSALFDMLETNVPRERSERMLLEGELFGREALNVIACEGWERIERPETYKQWHVRNLRAGFVSVPFSRGLIKLAGEKVGLYHKDFMIDEDNDWLLQGWKGRIVYAISCWKAA</sequence>
<feature type="short sequence motif" description="VHIID" evidence="3">
    <location>
        <begin position="438"/>
        <end position="442"/>
    </location>
</feature>
<dbReference type="PANTHER" id="PTHR31636">
    <property type="entry name" value="OSJNBA0084A10.13 PROTEIN-RELATED"/>
    <property type="match status" value="1"/>
</dbReference>